<evidence type="ECO:0000313" key="8">
    <source>
        <dbReference type="Proteomes" id="UP001247754"/>
    </source>
</evidence>
<dbReference type="RefSeq" id="WP_310457497.1">
    <property type="nucleotide sequence ID" value="NZ_JAVKPH010000012.1"/>
</dbReference>
<name>A0ABU1F8Q6_9RHOB</name>
<dbReference type="SUPFAM" id="SSF52540">
    <property type="entry name" value="P-loop containing nucleoside triphosphate hydrolases"/>
    <property type="match status" value="1"/>
</dbReference>
<evidence type="ECO:0000256" key="4">
    <source>
        <dbReference type="ARBA" id="ARBA00022840"/>
    </source>
</evidence>
<evidence type="ECO:0000256" key="1">
    <source>
        <dbReference type="ARBA" id="ARBA00005417"/>
    </source>
</evidence>
<evidence type="ECO:0000313" key="7">
    <source>
        <dbReference type="EMBL" id="MDR5653255.1"/>
    </source>
</evidence>
<evidence type="ECO:0000259" key="6">
    <source>
        <dbReference type="PROSITE" id="PS50893"/>
    </source>
</evidence>
<dbReference type="EMBL" id="JAVKPH010000012">
    <property type="protein sequence ID" value="MDR5653255.1"/>
    <property type="molecule type" value="Genomic_DNA"/>
</dbReference>
<dbReference type="SMART" id="SM00382">
    <property type="entry name" value="AAA"/>
    <property type="match status" value="1"/>
</dbReference>
<proteinExistence type="inferred from homology"/>
<protein>
    <submittedName>
        <fullName evidence="7">ABC transporter ATP-binding protein</fullName>
    </submittedName>
</protein>
<dbReference type="Gene3D" id="3.40.50.300">
    <property type="entry name" value="P-loop containing nucleotide triphosphate hydrolases"/>
    <property type="match status" value="1"/>
</dbReference>
<dbReference type="CDD" id="cd03224">
    <property type="entry name" value="ABC_TM1139_LivF_branched"/>
    <property type="match status" value="1"/>
</dbReference>
<feature type="domain" description="ABC transporter" evidence="6">
    <location>
        <begin position="5"/>
        <end position="237"/>
    </location>
</feature>
<keyword evidence="5" id="KW-0029">Amino-acid transport</keyword>
<evidence type="ECO:0000256" key="2">
    <source>
        <dbReference type="ARBA" id="ARBA00022448"/>
    </source>
</evidence>
<dbReference type="Proteomes" id="UP001247754">
    <property type="component" value="Unassembled WGS sequence"/>
</dbReference>
<comment type="similarity">
    <text evidence="1">Belongs to the ABC transporter superfamily.</text>
</comment>
<organism evidence="7 8">
    <name type="scientific">Ruixingdingia sedimenti</name>
    <dbReference type="NCBI Taxonomy" id="3073604"/>
    <lineage>
        <taxon>Bacteria</taxon>
        <taxon>Pseudomonadati</taxon>
        <taxon>Pseudomonadota</taxon>
        <taxon>Alphaproteobacteria</taxon>
        <taxon>Rhodobacterales</taxon>
        <taxon>Paracoccaceae</taxon>
        <taxon>Ruixingdingia</taxon>
    </lineage>
</organism>
<evidence type="ECO:0000256" key="5">
    <source>
        <dbReference type="ARBA" id="ARBA00022970"/>
    </source>
</evidence>
<dbReference type="InterPro" id="IPR052156">
    <property type="entry name" value="BCAA_Transport_ATP-bd_LivF"/>
</dbReference>
<dbReference type="InterPro" id="IPR003593">
    <property type="entry name" value="AAA+_ATPase"/>
</dbReference>
<dbReference type="InterPro" id="IPR003439">
    <property type="entry name" value="ABC_transporter-like_ATP-bd"/>
</dbReference>
<reference evidence="7 8" key="1">
    <citation type="submission" date="2023-09" db="EMBL/GenBank/DDBJ databases">
        <title>Xinfangfangia sedmenti sp. nov., isolated the sedment.</title>
        <authorList>
            <person name="Xu L."/>
        </authorList>
    </citation>
    <scope>NUCLEOTIDE SEQUENCE [LARGE SCALE GENOMIC DNA]</scope>
    <source>
        <strain evidence="7 8">LG-4</strain>
    </source>
</reference>
<sequence length="239" mass="25757">MTALLQVENVSCGYGRSEVIHEVGMEVRQGETVCLIGPNGAGKSTLIKAITGLIRPGAGRIRFAGQDITAAPPPRRVEAGIALVPEGRGVLPTMTVEENLMLGGYVRRREIDIAAEMDRMMRLFPVLAERRSQTASTLSGGEQQQLVIARGLMSRPKLLILDEPSFGVAPLIVAQIFRTIRELAEAGTTILLVEQNANMALEVAQRGYVFESGRCVTSGATADLRENDLVREVYLGAAV</sequence>
<dbReference type="Pfam" id="PF00005">
    <property type="entry name" value="ABC_tran"/>
    <property type="match status" value="1"/>
</dbReference>
<keyword evidence="8" id="KW-1185">Reference proteome</keyword>
<accession>A0ABU1F8Q6</accession>
<keyword evidence="4 7" id="KW-0067">ATP-binding</keyword>
<keyword evidence="2" id="KW-0813">Transport</keyword>
<comment type="caution">
    <text evidence="7">The sequence shown here is derived from an EMBL/GenBank/DDBJ whole genome shotgun (WGS) entry which is preliminary data.</text>
</comment>
<evidence type="ECO:0000256" key="3">
    <source>
        <dbReference type="ARBA" id="ARBA00022741"/>
    </source>
</evidence>
<dbReference type="PANTHER" id="PTHR43820">
    <property type="entry name" value="HIGH-AFFINITY BRANCHED-CHAIN AMINO ACID TRANSPORT ATP-BINDING PROTEIN LIVF"/>
    <property type="match status" value="1"/>
</dbReference>
<dbReference type="PANTHER" id="PTHR43820:SF4">
    <property type="entry name" value="HIGH-AFFINITY BRANCHED-CHAIN AMINO ACID TRANSPORT ATP-BINDING PROTEIN LIVF"/>
    <property type="match status" value="1"/>
</dbReference>
<dbReference type="GO" id="GO:0005524">
    <property type="term" value="F:ATP binding"/>
    <property type="evidence" value="ECO:0007669"/>
    <property type="project" value="UniProtKB-KW"/>
</dbReference>
<gene>
    <name evidence="7" type="ORF">RGD00_11615</name>
</gene>
<dbReference type="InterPro" id="IPR027417">
    <property type="entry name" value="P-loop_NTPase"/>
</dbReference>
<keyword evidence="3" id="KW-0547">Nucleotide-binding</keyword>
<dbReference type="PROSITE" id="PS50893">
    <property type="entry name" value="ABC_TRANSPORTER_2"/>
    <property type="match status" value="1"/>
</dbReference>